<gene>
    <name evidence="2" type="ORF">HG537_0E02440</name>
</gene>
<evidence type="ECO:0000256" key="1">
    <source>
        <dbReference type="SAM" id="MobiDB-lite"/>
    </source>
</evidence>
<evidence type="ECO:0000313" key="3">
    <source>
        <dbReference type="Proteomes" id="UP000510647"/>
    </source>
</evidence>
<dbReference type="OrthoDB" id="2163387at2759"/>
<reference evidence="2 3" key="1">
    <citation type="submission" date="2020-06" db="EMBL/GenBank/DDBJ databases">
        <title>The yeast mating-type switching endonuclease HO is a domesticated member of an unorthodox homing genetic element family.</title>
        <authorList>
            <person name="Coughlan A.Y."/>
            <person name="Lombardi L."/>
            <person name="Braun-Galleani S."/>
            <person name="Martos A.R."/>
            <person name="Galeote V."/>
            <person name="Bigey F."/>
            <person name="Dequin S."/>
            <person name="Byrne K.P."/>
            <person name="Wolfe K.H."/>
        </authorList>
    </citation>
    <scope>NUCLEOTIDE SEQUENCE [LARGE SCALE GENOMIC DNA]</scope>
    <source>
        <strain evidence="2 3">CBS2947</strain>
    </source>
</reference>
<feature type="region of interest" description="Disordered" evidence="1">
    <location>
        <begin position="281"/>
        <end position="312"/>
    </location>
</feature>
<feature type="compositionally biased region" description="Polar residues" evidence="1">
    <location>
        <begin position="333"/>
        <end position="354"/>
    </location>
</feature>
<dbReference type="Proteomes" id="UP000510647">
    <property type="component" value="Chromosome 5"/>
</dbReference>
<proteinExistence type="predicted"/>
<feature type="region of interest" description="Disordered" evidence="1">
    <location>
        <begin position="331"/>
        <end position="354"/>
    </location>
</feature>
<feature type="region of interest" description="Disordered" evidence="1">
    <location>
        <begin position="91"/>
        <end position="148"/>
    </location>
</feature>
<feature type="compositionally biased region" description="Polar residues" evidence="1">
    <location>
        <begin position="299"/>
        <end position="312"/>
    </location>
</feature>
<evidence type="ECO:0000313" key="2">
    <source>
        <dbReference type="EMBL" id="QLQ80889.1"/>
    </source>
</evidence>
<protein>
    <submittedName>
        <fullName evidence="2">Uncharacterized protein</fullName>
    </submittedName>
</protein>
<organism evidence="2 3">
    <name type="scientific">Torulaspora globosa</name>
    <dbReference type="NCBI Taxonomy" id="48254"/>
    <lineage>
        <taxon>Eukaryota</taxon>
        <taxon>Fungi</taxon>
        <taxon>Dikarya</taxon>
        <taxon>Ascomycota</taxon>
        <taxon>Saccharomycotina</taxon>
        <taxon>Saccharomycetes</taxon>
        <taxon>Saccharomycetales</taxon>
        <taxon>Saccharomycetaceae</taxon>
        <taxon>Torulaspora</taxon>
    </lineage>
</organism>
<feature type="compositionally biased region" description="Basic and acidic residues" evidence="1">
    <location>
        <begin position="93"/>
        <end position="104"/>
    </location>
</feature>
<name>A0A7H9HUD3_9SACH</name>
<dbReference type="EMBL" id="CP059271">
    <property type="protein sequence ID" value="QLQ80889.1"/>
    <property type="molecule type" value="Genomic_DNA"/>
</dbReference>
<feature type="compositionally biased region" description="Low complexity" evidence="1">
    <location>
        <begin position="122"/>
        <end position="132"/>
    </location>
</feature>
<sequence>MVLERASRRMVTMLNGAGSHDDGQISPEKEQEIASRILKRAELAQMTRQLKLKLGKVPTSREASPVKVRKRRGDGCDVEIQEAMAKVSPVKKGCVETRADERSRSPVRQLKGWSTPPPAPPASSSSLLPDTSNEQEIPATPGRVRTHHHTVPPVVISSSCGEDASSRSMAVLATPKNRSQGRKPGTNESDVGADLLMYLATSPYMAGGGASHQPASVPSTPRNYGAALEDSHDAIRFSHIKHHTPPPQSTFKAPTNFVRHTPQFPPSSSELLDSPALYMAASSSPQKRRQLAVQPPANVPTTPSRELRSSSHLWKTPNFNMGDYVHALFSPSPRITSSATSRPNSTQEMRSSKS</sequence>
<accession>A0A7H9HUD3</accession>
<dbReference type="AlphaFoldDB" id="A0A7H9HUD3"/>
<keyword evidence="3" id="KW-1185">Reference proteome</keyword>